<sequence>MPSKTNNSLSVVPNDSNTAMLPSLLVKCRYYTKIGWLFPKSVHHSLASSDDKYLLNYLFLFLFDPPVDPFQLL</sequence>
<evidence type="ECO:0000313" key="1">
    <source>
        <dbReference type="EMBL" id="OTG27137.1"/>
    </source>
</evidence>
<reference evidence="2" key="1">
    <citation type="journal article" date="2017" name="Nature">
        <title>The sunflower genome provides insights into oil metabolism, flowering and Asterid evolution.</title>
        <authorList>
            <person name="Badouin H."/>
            <person name="Gouzy J."/>
            <person name="Grassa C.J."/>
            <person name="Murat F."/>
            <person name="Staton S.E."/>
            <person name="Cottret L."/>
            <person name="Lelandais-Briere C."/>
            <person name="Owens G.L."/>
            <person name="Carrere S."/>
            <person name="Mayjonade B."/>
            <person name="Legrand L."/>
            <person name="Gill N."/>
            <person name="Kane N.C."/>
            <person name="Bowers J.E."/>
            <person name="Hubner S."/>
            <person name="Bellec A."/>
            <person name="Berard A."/>
            <person name="Berges H."/>
            <person name="Blanchet N."/>
            <person name="Boniface M.C."/>
            <person name="Brunel D."/>
            <person name="Catrice O."/>
            <person name="Chaidir N."/>
            <person name="Claudel C."/>
            <person name="Donnadieu C."/>
            <person name="Faraut T."/>
            <person name="Fievet G."/>
            <person name="Helmstetter N."/>
            <person name="King M."/>
            <person name="Knapp S.J."/>
            <person name="Lai Z."/>
            <person name="Le Paslier M.C."/>
            <person name="Lippi Y."/>
            <person name="Lorenzon L."/>
            <person name="Mandel J.R."/>
            <person name="Marage G."/>
            <person name="Marchand G."/>
            <person name="Marquand E."/>
            <person name="Bret-Mestries E."/>
            <person name="Morien E."/>
            <person name="Nambeesan S."/>
            <person name="Nguyen T."/>
            <person name="Pegot-Espagnet P."/>
            <person name="Pouilly N."/>
            <person name="Raftis F."/>
            <person name="Sallet E."/>
            <person name="Schiex T."/>
            <person name="Thomas J."/>
            <person name="Vandecasteele C."/>
            <person name="Vares D."/>
            <person name="Vear F."/>
            <person name="Vautrin S."/>
            <person name="Crespi M."/>
            <person name="Mangin B."/>
            <person name="Burke J.M."/>
            <person name="Salse J."/>
            <person name="Munos S."/>
            <person name="Vincourt P."/>
            <person name="Rieseberg L.H."/>
            <person name="Langlade N.B."/>
        </authorList>
    </citation>
    <scope>NUCLEOTIDE SEQUENCE [LARGE SCALE GENOMIC DNA]</scope>
    <source>
        <strain evidence="2">cv. SF193</strain>
    </source>
</reference>
<gene>
    <name evidence="1" type="ORF">HannXRQ_Chr04g0096781</name>
</gene>
<dbReference type="AlphaFoldDB" id="A0A251UUU0"/>
<dbReference type="EMBL" id="CM007893">
    <property type="protein sequence ID" value="OTG27137.1"/>
    <property type="molecule type" value="Genomic_DNA"/>
</dbReference>
<protein>
    <submittedName>
        <fullName evidence="1">Uncharacterized protein</fullName>
    </submittedName>
</protein>
<keyword evidence="2" id="KW-1185">Reference proteome</keyword>
<dbReference type="Proteomes" id="UP000215914">
    <property type="component" value="Chromosome 4"/>
</dbReference>
<dbReference type="InParanoid" id="A0A251UUU0"/>
<evidence type="ECO:0000313" key="2">
    <source>
        <dbReference type="Proteomes" id="UP000215914"/>
    </source>
</evidence>
<accession>A0A251UUU0</accession>
<proteinExistence type="predicted"/>
<organism evidence="1 2">
    <name type="scientific">Helianthus annuus</name>
    <name type="common">Common sunflower</name>
    <dbReference type="NCBI Taxonomy" id="4232"/>
    <lineage>
        <taxon>Eukaryota</taxon>
        <taxon>Viridiplantae</taxon>
        <taxon>Streptophyta</taxon>
        <taxon>Embryophyta</taxon>
        <taxon>Tracheophyta</taxon>
        <taxon>Spermatophyta</taxon>
        <taxon>Magnoliopsida</taxon>
        <taxon>eudicotyledons</taxon>
        <taxon>Gunneridae</taxon>
        <taxon>Pentapetalae</taxon>
        <taxon>asterids</taxon>
        <taxon>campanulids</taxon>
        <taxon>Asterales</taxon>
        <taxon>Asteraceae</taxon>
        <taxon>Asteroideae</taxon>
        <taxon>Heliantheae alliance</taxon>
        <taxon>Heliantheae</taxon>
        <taxon>Helianthus</taxon>
    </lineage>
</organism>
<name>A0A251UUU0_HELAN</name>